<dbReference type="PANTHER" id="PTHR42781">
    <property type="entry name" value="SPERMIDINE/PUTRESCINE IMPORT ATP-BINDING PROTEIN POTA"/>
    <property type="match status" value="1"/>
</dbReference>
<name>A0A561T4P6_9PSEU</name>
<gene>
    <name evidence="5" type="ORF">FHX44_118036</name>
</gene>
<evidence type="ECO:0000256" key="1">
    <source>
        <dbReference type="ARBA" id="ARBA00022448"/>
    </source>
</evidence>
<dbReference type="GO" id="GO:0022857">
    <property type="term" value="F:transmembrane transporter activity"/>
    <property type="evidence" value="ECO:0007669"/>
    <property type="project" value="InterPro"/>
</dbReference>
<sequence>MNARAGRLEIRDLVKRYGADGAAAVDGIDLTVDSGEFLTLLGPSGSGKTTTLNMIAGFVQPSAGSIHLNGVDLTELQPHKRGFGMVFQNYALFPHMTVFDNVAYPLRQRKLDKAGIRRLVLDILGRFGMAGMEHRRPAQLSGGQQQRVALARALVFSPSVLLLDEPLGALDRKLRQSLQAELKKLHQDVGLTFVFVTHDQDEAMFLSDRIAVFNEGRIDRVGRPAELYDDPGTLFVANFLGEANTFAGRSVDAQTYAWNGEKWRTTTGARPDEAVLVVRPERVRVFGPDEVPAGWNSVGAVVTDVSRLGPSSRIDLALPDGTTGAAVLPSTDAVRVRVGDDVRAAWDVPSQAFVVERAA</sequence>
<dbReference type="Gene3D" id="2.40.50.100">
    <property type="match status" value="1"/>
</dbReference>
<keyword evidence="1" id="KW-0813">Transport</keyword>
<dbReference type="InterPro" id="IPR050093">
    <property type="entry name" value="ABC_SmlMolc_Importer"/>
</dbReference>
<dbReference type="FunFam" id="3.40.50.300:FF:000133">
    <property type="entry name" value="Spermidine/putrescine import ATP-binding protein PotA"/>
    <property type="match status" value="1"/>
</dbReference>
<feature type="domain" description="ABC transporter" evidence="4">
    <location>
        <begin position="8"/>
        <end position="240"/>
    </location>
</feature>
<comment type="caution">
    <text evidence="5">The sequence shown here is derived from an EMBL/GenBank/DDBJ whole genome shotgun (WGS) entry which is preliminary data.</text>
</comment>
<protein>
    <submittedName>
        <fullName evidence="5">Putative spermidine/putrescine transport system ATP-binding protein</fullName>
    </submittedName>
</protein>
<dbReference type="SMART" id="SM00382">
    <property type="entry name" value="AAA"/>
    <property type="match status" value="1"/>
</dbReference>
<keyword evidence="3 5" id="KW-0067">ATP-binding</keyword>
<dbReference type="PROSITE" id="PS50893">
    <property type="entry name" value="ABC_TRANSPORTER_2"/>
    <property type="match status" value="1"/>
</dbReference>
<evidence type="ECO:0000313" key="6">
    <source>
        <dbReference type="Proteomes" id="UP000321261"/>
    </source>
</evidence>
<dbReference type="GO" id="GO:0043190">
    <property type="term" value="C:ATP-binding cassette (ABC) transporter complex"/>
    <property type="evidence" value="ECO:0007669"/>
    <property type="project" value="InterPro"/>
</dbReference>
<dbReference type="InterPro" id="IPR003439">
    <property type="entry name" value="ABC_transporter-like_ATP-bd"/>
</dbReference>
<dbReference type="RefSeq" id="WP_147260478.1">
    <property type="nucleotide sequence ID" value="NZ_VIWU01000001.1"/>
</dbReference>
<dbReference type="PANTHER" id="PTHR42781:SF4">
    <property type="entry name" value="SPERMIDINE_PUTRESCINE IMPORT ATP-BINDING PROTEIN POTA"/>
    <property type="match status" value="1"/>
</dbReference>
<evidence type="ECO:0000256" key="3">
    <source>
        <dbReference type="ARBA" id="ARBA00022840"/>
    </source>
</evidence>
<keyword evidence="2" id="KW-0547">Nucleotide-binding</keyword>
<dbReference type="InterPro" id="IPR008995">
    <property type="entry name" value="Mo/tungstate-bd_C_term_dom"/>
</dbReference>
<dbReference type="SUPFAM" id="SSF52540">
    <property type="entry name" value="P-loop containing nucleoside triphosphate hydrolases"/>
    <property type="match status" value="1"/>
</dbReference>
<dbReference type="PROSITE" id="PS00211">
    <property type="entry name" value="ABC_TRANSPORTER_1"/>
    <property type="match status" value="1"/>
</dbReference>
<dbReference type="AlphaFoldDB" id="A0A561T4P6"/>
<dbReference type="InterPro" id="IPR013611">
    <property type="entry name" value="Transp-assoc_OB_typ2"/>
</dbReference>
<dbReference type="EMBL" id="VIWU01000001">
    <property type="protein sequence ID" value="TWF82091.1"/>
    <property type="molecule type" value="Genomic_DNA"/>
</dbReference>
<dbReference type="Pfam" id="PF00005">
    <property type="entry name" value="ABC_tran"/>
    <property type="match status" value="1"/>
</dbReference>
<organism evidence="5 6">
    <name type="scientific">Pseudonocardia hierapolitana</name>
    <dbReference type="NCBI Taxonomy" id="1128676"/>
    <lineage>
        <taxon>Bacteria</taxon>
        <taxon>Bacillati</taxon>
        <taxon>Actinomycetota</taxon>
        <taxon>Actinomycetes</taxon>
        <taxon>Pseudonocardiales</taxon>
        <taxon>Pseudonocardiaceae</taxon>
        <taxon>Pseudonocardia</taxon>
    </lineage>
</organism>
<evidence type="ECO:0000259" key="4">
    <source>
        <dbReference type="PROSITE" id="PS50893"/>
    </source>
</evidence>
<dbReference type="Proteomes" id="UP000321261">
    <property type="component" value="Unassembled WGS sequence"/>
</dbReference>
<dbReference type="OrthoDB" id="9802264at2"/>
<evidence type="ECO:0000313" key="5">
    <source>
        <dbReference type="EMBL" id="TWF82091.1"/>
    </source>
</evidence>
<dbReference type="Pfam" id="PF08402">
    <property type="entry name" value="TOBE_2"/>
    <property type="match status" value="1"/>
</dbReference>
<dbReference type="SUPFAM" id="SSF50331">
    <property type="entry name" value="MOP-like"/>
    <property type="match status" value="1"/>
</dbReference>
<dbReference type="InterPro" id="IPR003593">
    <property type="entry name" value="AAA+_ATPase"/>
</dbReference>
<proteinExistence type="predicted"/>
<evidence type="ECO:0000256" key="2">
    <source>
        <dbReference type="ARBA" id="ARBA00022741"/>
    </source>
</evidence>
<dbReference type="InterPro" id="IPR017871">
    <property type="entry name" value="ABC_transporter-like_CS"/>
</dbReference>
<keyword evidence="6" id="KW-1185">Reference proteome</keyword>
<accession>A0A561T4P6</accession>
<dbReference type="GO" id="GO:0016887">
    <property type="term" value="F:ATP hydrolysis activity"/>
    <property type="evidence" value="ECO:0007669"/>
    <property type="project" value="InterPro"/>
</dbReference>
<dbReference type="InterPro" id="IPR027417">
    <property type="entry name" value="P-loop_NTPase"/>
</dbReference>
<reference evidence="5 6" key="1">
    <citation type="submission" date="2019-06" db="EMBL/GenBank/DDBJ databases">
        <title>Sequencing the genomes of 1000 actinobacteria strains.</title>
        <authorList>
            <person name="Klenk H.-P."/>
        </authorList>
    </citation>
    <scope>NUCLEOTIDE SEQUENCE [LARGE SCALE GENOMIC DNA]</scope>
    <source>
        <strain evidence="5 6">DSM 45671</strain>
    </source>
</reference>
<dbReference type="Gene3D" id="3.40.50.300">
    <property type="entry name" value="P-loop containing nucleotide triphosphate hydrolases"/>
    <property type="match status" value="1"/>
</dbReference>
<dbReference type="GO" id="GO:0005524">
    <property type="term" value="F:ATP binding"/>
    <property type="evidence" value="ECO:0007669"/>
    <property type="project" value="UniProtKB-KW"/>
</dbReference>